<dbReference type="FunCoup" id="A0A7M7JQ64">
    <property type="interactions" value="54"/>
</dbReference>
<dbReference type="InterPro" id="IPR011990">
    <property type="entry name" value="TPR-like_helical_dom_sf"/>
</dbReference>
<dbReference type="Proteomes" id="UP000594260">
    <property type="component" value="Unplaced"/>
</dbReference>
<feature type="region of interest" description="Disordered" evidence="2">
    <location>
        <begin position="81"/>
        <end position="107"/>
    </location>
</feature>
<dbReference type="EnsemblMetazoa" id="XM_022799784">
    <property type="protein sequence ID" value="XP_022655519"/>
    <property type="gene ID" value="LOC111248060"/>
</dbReference>
<dbReference type="PANTHER" id="PTHR44177:SF1">
    <property type="entry name" value="TETRATRICOPEPTIDE REPEAT PROTEIN 8"/>
    <property type="match status" value="1"/>
</dbReference>
<dbReference type="GeneID" id="111248060"/>
<proteinExistence type="predicted"/>
<keyword evidence="1" id="KW-0802">TPR repeat</keyword>
<evidence type="ECO:0000313" key="4">
    <source>
        <dbReference type="Proteomes" id="UP000594260"/>
    </source>
</evidence>
<feature type="compositionally biased region" description="Polar residues" evidence="2">
    <location>
        <begin position="84"/>
        <end position="93"/>
    </location>
</feature>
<dbReference type="GO" id="GO:1905515">
    <property type="term" value="P:non-motile cilium assembly"/>
    <property type="evidence" value="ECO:0007669"/>
    <property type="project" value="InterPro"/>
</dbReference>
<accession>A0A7M7JQ64</accession>
<dbReference type="GO" id="GO:0036064">
    <property type="term" value="C:ciliary basal body"/>
    <property type="evidence" value="ECO:0007669"/>
    <property type="project" value="TreeGrafter"/>
</dbReference>
<evidence type="ECO:0000256" key="1">
    <source>
        <dbReference type="PROSITE-ProRule" id="PRU00339"/>
    </source>
</evidence>
<dbReference type="GO" id="GO:0034464">
    <property type="term" value="C:BBSome"/>
    <property type="evidence" value="ECO:0007669"/>
    <property type="project" value="InterPro"/>
</dbReference>
<reference evidence="3" key="1">
    <citation type="submission" date="2021-01" db="UniProtKB">
        <authorList>
            <consortium name="EnsemblMetazoa"/>
        </authorList>
    </citation>
    <scope>IDENTIFICATION</scope>
</reference>
<dbReference type="KEGG" id="vde:111248060"/>
<evidence type="ECO:0000256" key="2">
    <source>
        <dbReference type="SAM" id="MobiDB-lite"/>
    </source>
</evidence>
<name>A0A7M7JQ64_VARDE</name>
<dbReference type="InterPro" id="IPR028796">
    <property type="entry name" value="BBS8"/>
</dbReference>
<dbReference type="PROSITE" id="PS50005">
    <property type="entry name" value="TPR"/>
    <property type="match status" value="1"/>
</dbReference>
<dbReference type="InParanoid" id="A0A7M7JQ64"/>
<dbReference type="SUPFAM" id="SSF48452">
    <property type="entry name" value="TPR-like"/>
    <property type="match status" value="2"/>
</dbReference>
<dbReference type="AlphaFoldDB" id="A0A7M7JQ64"/>
<dbReference type="OMA" id="QMGVNSA"/>
<protein>
    <recommendedName>
        <fullName evidence="5">Tetratricopeptide repeat protein 8</fullName>
    </recommendedName>
</protein>
<sequence>MTSVEVDPLCRALYYYRQLKFDKCVECCEKAFEKNPCDQAAWALKAMALTRMVHVDDLEIEEEGIAEILLDDNAIAQVARPGTSLRTSSSAQGANPLMRPMSQSGRPITGMVRSGAEGAVGSIDAALKTARTAMSARPVTSSSGRYVRMGTASMLSETGEPFINVARLNISKYSQQPALAKALFNYIYYHENEVRHGLELATQATQNSKFQDWWWKLQMGKCYYRLSMFRDAEKQFRCANTQQPMVETALWLGKLFIRLDQPLAALELYRTSLEIFPNDTFLLTATARIHEGLNDLSASVKFYKDVLSYDSVSVEAIASIATNHFYSDQPEVGLRFYRRLLQMGLHTAEVYNNIALCCFYAQQFDLSITCVERALQLSRNDGTTAEVWYNMSHIAINSGDKNLAIQCLRLAIAHNNDHAESHNNLGVLLSDQARIHFDASERLAKHLFEPRYNLALLSYMVGDCLGAYNYSKMALEVFPSHVDSKIILEKVHRDLVSL</sequence>
<dbReference type="PANTHER" id="PTHR44177">
    <property type="entry name" value="TETRATRICOPEPTIDE REPEAT PROTEIN 8"/>
    <property type="match status" value="1"/>
</dbReference>
<dbReference type="RefSeq" id="XP_022655519.1">
    <property type="nucleotide sequence ID" value="XM_022799784.1"/>
</dbReference>
<dbReference type="SMART" id="SM00028">
    <property type="entry name" value="TPR"/>
    <property type="match status" value="7"/>
</dbReference>
<keyword evidence="4" id="KW-1185">Reference proteome</keyword>
<dbReference type="InterPro" id="IPR019734">
    <property type="entry name" value="TPR_rpt"/>
</dbReference>
<organism evidence="3 4">
    <name type="scientific">Varroa destructor</name>
    <name type="common">Honeybee mite</name>
    <dbReference type="NCBI Taxonomy" id="109461"/>
    <lineage>
        <taxon>Eukaryota</taxon>
        <taxon>Metazoa</taxon>
        <taxon>Ecdysozoa</taxon>
        <taxon>Arthropoda</taxon>
        <taxon>Chelicerata</taxon>
        <taxon>Arachnida</taxon>
        <taxon>Acari</taxon>
        <taxon>Parasitiformes</taxon>
        <taxon>Mesostigmata</taxon>
        <taxon>Gamasina</taxon>
        <taxon>Dermanyssoidea</taxon>
        <taxon>Varroidae</taxon>
        <taxon>Varroa</taxon>
    </lineage>
</organism>
<dbReference type="CDD" id="cd21341">
    <property type="entry name" value="TTC8_N"/>
    <property type="match status" value="1"/>
</dbReference>
<dbReference type="OrthoDB" id="421121at2759"/>
<evidence type="ECO:0000313" key="3">
    <source>
        <dbReference type="EnsemblMetazoa" id="XP_022655519"/>
    </source>
</evidence>
<dbReference type="GO" id="GO:0097730">
    <property type="term" value="C:non-motile cilium"/>
    <property type="evidence" value="ECO:0007669"/>
    <property type="project" value="TreeGrafter"/>
</dbReference>
<dbReference type="Pfam" id="PF13181">
    <property type="entry name" value="TPR_8"/>
    <property type="match status" value="2"/>
</dbReference>
<evidence type="ECO:0008006" key="5">
    <source>
        <dbReference type="Google" id="ProtNLM"/>
    </source>
</evidence>
<feature type="repeat" description="TPR" evidence="1">
    <location>
        <begin position="246"/>
        <end position="279"/>
    </location>
</feature>
<dbReference type="Gene3D" id="1.25.40.10">
    <property type="entry name" value="Tetratricopeptide repeat domain"/>
    <property type="match status" value="3"/>
</dbReference>
<dbReference type="CTD" id="33217"/>